<dbReference type="Gene3D" id="3.40.50.1440">
    <property type="entry name" value="Tubulin/FtsZ, GTPase domain"/>
    <property type="match status" value="1"/>
</dbReference>
<sequence>METLDPKSPNHILVGVGGTGGKVLKAIRKRIYQEFPNDEERDKLSIGFVYVDSTREMMTPGDPSFRVMGKDASFTESEFVDIKSVDLKQILDNVSNYPGLKTIVKNGASMKNTLGEVGQAAGQKRRAGRILFAANCNKYLSALKGQYNKVKSLTNKDEVNIHIFTGLAGGTGSGAIIDVVAQTRAQETYKHANIMVYAMVPELDIPAGCQAGRYHQNGYAALKELSALNIGRFVPSDVIRGEEKIELDFTPNKQFGLMLYSNVNENGVVVNSFTELPQLLADTVYFRLFLEEKHGTTDDLLRSFSLENINDFCVEYSEKSKGTDKERARTKAINTFGIKRIIYPEKRILEHITYTVGERVLWQMQYNNFKDDFGFVQESVRKDYRELYINDKNLRDWLLDDSHLMLEEKIFDTDKYCSKIENFWSDITNSYSYDDAKAVDPEPLRFLESICADTYKNAFRNKQGVEVYYQDKSNDQLLKEQAQYIIERIEKNLYTKWYEGTLSLEDLLNICDTVLTYIKDRKEKIETDIAGVDEKIKVNEDDADANNYDYNHLSLLQRATGRSPRLYSDHQMIMKDLYTLRTQRVAYEFEGKLLGKLRAAFEEFSAEVSQFIGVLLVSMDAAEKRIADRNKNTKGIADLSSAIVEVSEDEKMLKLEQALILDKNQQETWSGNIRKAITGNRNYAHFSELAATTSEDAIFDIFDTELSPKIREKHDQDYQNDKILGLNVLQQLQKVLLTDTDIRNFASTVINQSGTFLKLDDGQLSKALNNNENPVSHPESINRKTILISMPTDEGNDSLKAFSNKLKAALQGAFGNATPGSTINFNTSSDRMNEITVISIRYCFPMRAIAWLPSYDRAYNDMVNNKNELAAKEARILLHSEGDGTELPDLMGEKKVSPKDFIPYFFVAAANNILAVRENEREEKGWCIVTADEWGAEMVTLIASQFTELLTSEDLTEEVLDTIKEKVDEVLKNPDLKMSDRAAMVEGVKVVMRDYVSKECSSPTSPKYQQYSAEAKKALEIINKK</sequence>
<dbReference type="InterPro" id="IPR025904">
    <property type="entry name" value="Tubulin-like"/>
</dbReference>
<evidence type="ECO:0000313" key="2">
    <source>
        <dbReference type="Proteomes" id="UP000318823"/>
    </source>
</evidence>
<dbReference type="AlphaFoldDB" id="A0A3D2LUE8"/>
<organism evidence="1 2">
    <name type="scientific">Bacteroides ovatus</name>
    <dbReference type="NCBI Taxonomy" id="28116"/>
    <lineage>
        <taxon>Bacteria</taxon>
        <taxon>Pseudomonadati</taxon>
        <taxon>Bacteroidota</taxon>
        <taxon>Bacteroidia</taxon>
        <taxon>Bacteroidales</taxon>
        <taxon>Bacteroidaceae</taxon>
        <taxon>Bacteroides</taxon>
    </lineage>
</organism>
<proteinExistence type="predicted"/>
<accession>A0A3D2LUE8</accession>
<dbReference type="RefSeq" id="WP_032843045.1">
    <property type="nucleotide sequence ID" value="NZ_CAKJYX010000005.1"/>
</dbReference>
<reference evidence="2" key="1">
    <citation type="journal article" date="2018" name="J. Anim. Genet.">
        <title>Acquired interbacterial defense systems protect against interspecies antagonism in the human gut microbiome.</title>
        <authorList>
            <person name="Ross B.D."/>
            <person name="Verster A.J."/>
            <person name="Radey M.C."/>
            <person name="Schmidtke D.T."/>
            <person name="Pope C.E."/>
            <person name="Hoffman L.R."/>
            <person name="Hajjar A."/>
            <person name="Peterson S.B."/>
            <person name="Borenstein E."/>
            <person name="Mougous J."/>
        </authorList>
    </citation>
    <scope>NUCLEOTIDE SEQUENCE [LARGE SCALE GENOMIC DNA]</scope>
    <source>
        <strain evidence="2">3725 D1 iv</strain>
    </source>
</reference>
<protein>
    <submittedName>
        <fullName evidence="1">Uncharacterized protein</fullName>
    </submittedName>
</protein>
<dbReference type="EMBL" id="CP041395">
    <property type="protein sequence ID" value="QDM11616.1"/>
    <property type="molecule type" value="Genomic_DNA"/>
</dbReference>
<dbReference type="InterPro" id="IPR036525">
    <property type="entry name" value="Tubulin/FtsZ_GTPase_sf"/>
</dbReference>
<gene>
    <name evidence="1" type="ORF">DYI28_24530</name>
</gene>
<dbReference type="Proteomes" id="UP000318823">
    <property type="component" value="Chromosome"/>
</dbReference>
<dbReference type="SUPFAM" id="SSF52490">
    <property type="entry name" value="Tubulin nucleotide-binding domain-like"/>
    <property type="match status" value="1"/>
</dbReference>
<dbReference type="Pfam" id="PF13809">
    <property type="entry name" value="Tubulin_2"/>
    <property type="match status" value="1"/>
</dbReference>
<evidence type="ECO:0000313" key="1">
    <source>
        <dbReference type="EMBL" id="QDM11616.1"/>
    </source>
</evidence>
<name>A0A3D2LUE8_BACOV</name>